<dbReference type="PROSITE" id="PS51677">
    <property type="entry name" value="NODB"/>
    <property type="match status" value="1"/>
</dbReference>
<feature type="domain" description="NodB homology" evidence="3">
    <location>
        <begin position="56"/>
        <end position="314"/>
    </location>
</feature>
<dbReference type="GO" id="GO:0005576">
    <property type="term" value="C:extracellular region"/>
    <property type="evidence" value="ECO:0007669"/>
    <property type="project" value="UniProtKB-SubCell"/>
</dbReference>
<protein>
    <submittedName>
        <fullName evidence="4">Polysaccharide deacetylase</fullName>
    </submittedName>
</protein>
<dbReference type="Pfam" id="PF01522">
    <property type="entry name" value="Polysacc_deac_1"/>
    <property type="match status" value="2"/>
</dbReference>
<dbReference type="Proteomes" id="UP000228987">
    <property type="component" value="Unassembled WGS sequence"/>
</dbReference>
<dbReference type="SUPFAM" id="SSF88713">
    <property type="entry name" value="Glycoside hydrolase/deacetylase"/>
    <property type="match status" value="1"/>
</dbReference>
<dbReference type="EMBL" id="NVWI01000013">
    <property type="protein sequence ID" value="PCJ39670.1"/>
    <property type="molecule type" value="Genomic_DNA"/>
</dbReference>
<comment type="subcellular location">
    <subcellularLocation>
        <location evidence="1">Secreted</location>
    </subcellularLocation>
</comment>
<dbReference type="AlphaFoldDB" id="A0A2A5C872"/>
<proteinExistence type="predicted"/>
<name>A0A2A5C872_9GAMM</name>
<reference evidence="5" key="1">
    <citation type="submission" date="2017-08" db="EMBL/GenBank/DDBJ databases">
        <title>A dynamic microbial community with high functional redundancy inhabits the cold, oxic subseafloor aquifer.</title>
        <authorList>
            <person name="Tully B.J."/>
            <person name="Wheat C.G."/>
            <person name="Glazer B.T."/>
            <person name="Huber J.A."/>
        </authorList>
    </citation>
    <scope>NUCLEOTIDE SEQUENCE [LARGE SCALE GENOMIC DNA]</scope>
</reference>
<dbReference type="InterPro" id="IPR011330">
    <property type="entry name" value="Glyco_hydro/deAcase_b/a-brl"/>
</dbReference>
<comment type="caution">
    <text evidence="4">The sequence shown here is derived from an EMBL/GenBank/DDBJ whole genome shotgun (WGS) entry which is preliminary data.</text>
</comment>
<evidence type="ECO:0000256" key="1">
    <source>
        <dbReference type="ARBA" id="ARBA00004613"/>
    </source>
</evidence>
<evidence type="ECO:0000313" key="4">
    <source>
        <dbReference type="EMBL" id="PCJ39670.1"/>
    </source>
</evidence>
<gene>
    <name evidence="4" type="ORF">COA71_13215</name>
</gene>
<keyword evidence="2" id="KW-0732">Signal</keyword>
<dbReference type="GO" id="GO:0005975">
    <property type="term" value="P:carbohydrate metabolic process"/>
    <property type="evidence" value="ECO:0007669"/>
    <property type="project" value="InterPro"/>
</dbReference>
<sequence length="314" mass="36843">MYHYVRNIKESRYPGIKGLELEQFIEQMTFFNKNYNIVTMEDVLDTEKGLSKLPEKSMLLTFDDGYSEHFSLVYPILKKMGVQGSFFIPAKTVIEHKILDVNKIHFILSSLKGIDDLVLSLKNEIFFYKEQYNLLSFENYFNEFAISTRFDSKEIIFVKRMLQHVLPEKLRNTLSDKFFDKYVGVQEPIFAKELYMNKHQIEHLVRDGMHVGCHGYDHYWWNKLNTSSLHQEINKSKDFLQSVGCDMSNWTACYPYGSSSDDVVEELKRQGCRLAFTTEIGIANLNLNSKYLLPRLDTNDFPPKSDNYVNYSVQ</sequence>
<organism evidence="4 5">
    <name type="scientific">SAR86 cluster bacterium</name>
    <dbReference type="NCBI Taxonomy" id="2030880"/>
    <lineage>
        <taxon>Bacteria</taxon>
        <taxon>Pseudomonadati</taxon>
        <taxon>Pseudomonadota</taxon>
        <taxon>Gammaproteobacteria</taxon>
        <taxon>SAR86 cluster</taxon>
    </lineage>
</organism>
<dbReference type="Gene3D" id="3.20.20.370">
    <property type="entry name" value="Glycoside hydrolase/deacetylase"/>
    <property type="match status" value="1"/>
</dbReference>
<dbReference type="PANTHER" id="PTHR34216:SF3">
    <property type="entry name" value="POLY-BETA-1,6-N-ACETYL-D-GLUCOSAMINE N-DEACETYLASE"/>
    <property type="match status" value="1"/>
</dbReference>
<evidence type="ECO:0000259" key="3">
    <source>
        <dbReference type="PROSITE" id="PS51677"/>
    </source>
</evidence>
<dbReference type="InterPro" id="IPR051398">
    <property type="entry name" value="Polysacch_Deacetylase"/>
</dbReference>
<dbReference type="CDD" id="cd10971">
    <property type="entry name" value="CE4_DAC_u2_5s"/>
    <property type="match status" value="1"/>
</dbReference>
<evidence type="ECO:0000256" key="2">
    <source>
        <dbReference type="ARBA" id="ARBA00022729"/>
    </source>
</evidence>
<dbReference type="PANTHER" id="PTHR34216">
    <property type="match status" value="1"/>
</dbReference>
<evidence type="ECO:0000313" key="5">
    <source>
        <dbReference type="Proteomes" id="UP000228987"/>
    </source>
</evidence>
<dbReference type="InterPro" id="IPR002509">
    <property type="entry name" value="NODB_dom"/>
</dbReference>
<accession>A0A2A5C872</accession>
<dbReference type="GO" id="GO:0016810">
    <property type="term" value="F:hydrolase activity, acting on carbon-nitrogen (but not peptide) bonds"/>
    <property type="evidence" value="ECO:0007669"/>
    <property type="project" value="InterPro"/>
</dbReference>